<gene>
    <name evidence="1" type="ORF">I302_06838</name>
    <name evidence="2" type="ORF">I302_107420</name>
</gene>
<name>A0A1B9FYL3_9TREE</name>
<dbReference type="AlphaFoldDB" id="A0A1B9FYL3"/>
<proteinExistence type="predicted"/>
<reference evidence="1" key="1">
    <citation type="submission" date="2013-07" db="EMBL/GenBank/DDBJ databases">
        <title>The Genome Sequence of Cryptococcus bestiolae CBS10118.</title>
        <authorList>
            <consortium name="The Broad Institute Genome Sequencing Platform"/>
            <person name="Cuomo C."/>
            <person name="Litvintseva A."/>
            <person name="Chen Y."/>
            <person name="Heitman J."/>
            <person name="Sun S."/>
            <person name="Springer D."/>
            <person name="Dromer F."/>
            <person name="Young S.K."/>
            <person name="Zeng Q."/>
            <person name="Gargeya S."/>
            <person name="Fitzgerald M."/>
            <person name="Abouelleil A."/>
            <person name="Alvarado L."/>
            <person name="Berlin A.M."/>
            <person name="Chapman S.B."/>
            <person name="Dewar J."/>
            <person name="Goldberg J."/>
            <person name="Griggs A."/>
            <person name="Gujja S."/>
            <person name="Hansen M."/>
            <person name="Howarth C."/>
            <person name="Imamovic A."/>
            <person name="Larimer J."/>
            <person name="McCowan C."/>
            <person name="Murphy C."/>
            <person name="Pearson M."/>
            <person name="Priest M."/>
            <person name="Roberts A."/>
            <person name="Saif S."/>
            <person name="Shea T."/>
            <person name="Sykes S."/>
            <person name="Wortman J."/>
            <person name="Nusbaum C."/>
            <person name="Birren B."/>
        </authorList>
    </citation>
    <scope>NUCLEOTIDE SEQUENCE [LARGE SCALE GENOMIC DNA]</scope>
    <source>
        <strain evidence="1">CBS 10118</strain>
    </source>
</reference>
<evidence type="ECO:0000313" key="1">
    <source>
        <dbReference type="EMBL" id="OCF23854.1"/>
    </source>
</evidence>
<dbReference type="EMBL" id="CP144546">
    <property type="protein sequence ID" value="WVW85382.1"/>
    <property type="molecule type" value="Genomic_DNA"/>
</dbReference>
<organism evidence="1">
    <name type="scientific">Kwoniella bestiolae CBS 10118</name>
    <dbReference type="NCBI Taxonomy" id="1296100"/>
    <lineage>
        <taxon>Eukaryota</taxon>
        <taxon>Fungi</taxon>
        <taxon>Dikarya</taxon>
        <taxon>Basidiomycota</taxon>
        <taxon>Agaricomycotina</taxon>
        <taxon>Tremellomycetes</taxon>
        <taxon>Tremellales</taxon>
        <taxon>Cryptococcaceae</taxon>
        <taxon>Kwoniella</taxon>
    </lineage>
</organism>
<sequence length="101" mass="11789">MAISKVPSRLTLDEHHDCLDLLFNNLKPAIIKPSASVEPFKVNRIKIGQSIPIHYIQLLEFIEYARHRVGSEERLAEEEDFLEAGWFDVTQQRDCMLCEEY</sequence>
<reference evidence="2" key="2">
    <citation type="submission" date="2013-07" db="EMBL/GenBank/DDBJ databases">
        <authorList>
            <consortium name="The Broad Institute Genome Sequencing Platform"/>
            <person name="Cuomo C."/>
            <person name="Litvintseva A."/>
            <person name="Chen Y."/>
            <person name="Heitman J."/>
            <person name="Sun S."/>
            <person name="Springer D."/>
            <person name="Dromer F."/>
            <person name="Young S.K."/>
            <person name="Zeng Q."/>
            <person name="Gargeya S."/>
            <person name="Fitzgerald M."/>
            <person name="Abouelleil A."/>
            <person name="Alvarado L."/>
            <person name="Berlin A.M."/>
            <person name="Chapman S.B."/>
            <person name="Dewar J."/>
            <person name="Goldberg J."/>
            <person name="Griggs A."/>
            <person name="Gujja S."/>
            <person name="Hansen M."/>
            <person name="Howarth C."/>
            <person name="Imamovic A."/>
            <person name="Larimer J."/>
            <person name="McCowan C."/>
            <person name="Murphy C."/>
            <person name="Pearson M."/>
            <person name="Priest M."/>
            <person name="Roberts A."/>
            <person name="Saif S."/>
            <person name="Shea T."/>
            <person name="Sykes S."/>
            <person name="Wortman J."/>
            <person name="Nusbaum C."/>
            <person name="Birren B."/>
        </authorList>
    </citation>
    <scope>NUCLEOTIDE SEQUENCE</scope>
    <source>
        <strain evidence="2">CBS 10118</strain>
    </source>
</reference>
<dbReference type="VEuPathDB" id="FungiDB:I302_06838"/>
<dbReference type="RefSeq" id="XP_019044924.1">
    <property type="nucleotide sequence ID" value="XM_019193447.1"/>
</dbReference>
<dbReference type="GeneID" id="30211237"/>
<accession>A0A1B9FYL3</accession>
<reference evidence="2" key="4">
    <citation type="submission" date="2024-02" db="EMBL/GenBank/DDBJ databases">
        <title>Comparative genomics of Cryptococcus and Kwoniella reveals pathogenesis evolution and contrasting modes of karyotype evolution via chromosome fusion or intercentromeric recombination.</title>
        <authorList>
            <person name="Coelho M.A."/>
            <person name="David-Palma M."/>
            <person name="Shea T."/>
            <person name="Bowers K."/>
            <person name="McGinley-Smith S."/>
            <person name="Mohammad A.W."/>
            <person name="Gnirke A."/>
            <person name="Yurkov A.M."/>
            <person name="Nowrousian M."/>
            <person name="Sun S."/>
            <person name="Cuomo C.A."/>
            <person name="Heitman J."/>
        </authorList>
    </citation>
    <scope>NUCLEOTIDE SEQUENCE</scope>
    <source>
        <strain evidence="2">CBS 10118</strain>
    </source>
</reference>
<evidence type="ECO:0000313" key="2">
    <source>
        <dbReference type="EMBL" id="WVW85382.1"/>
    </source>
</evidence>
<dbReference type="EMBL" id="KI894023">
    <property type="protein sequence ID" value="OCF23854.1"/>
    <property type="molecule type" value="Genomic_DNA"/>
</dbReference>
<protein>
    <submittedName>
        <fullName evidence="1">Uncharacterized protein</fullName>
    </submittedName>
</protein>
<keyword evidence="3" id="KW-1185">Reference proteome</keyword>
<evidence type="ECO:0000313" key="3">
    <source>
        <dbReference type="Proteomes" id="UP000092730"/>
    </source>
</evidence>
<dbReference type="Proteomes" id="UP000092730">
    <property type="component" value="Chromosome 6"/>
</dbReference>
<dbReference type="KEGG" id="kbi:30211237"/>
<reference evidence="1" key="3">
    <citation type="submission" date="2014-01" db="EMBL/GenBank/DDBJ databases">
        <title>Evolution of pathogenesis and genome organization in the Tremellales.</title>
        <authorList>
            <person name="Cuomo C."/>
            <person name="Litvintseva A."/>
            <person name="Heitman J."/>
            <person name="Chen Y."/>
            <person name="Sun S."/>
            <person name="Springer D."/>
            <person name="Dromer F."/>
            <person name="Young S."/>
            <person name="Zeng Q."/>
            <person name="Chapman S."/>
            <person name="Gujja S."/>
            <person name="Saif S."/>
            <person name="Birren B."/>
        </authorList>
    </citation>
    <scope>NUCLEOTIDE SEQUENCE</scope>
    <source>
        <strain evidence="1">CBS 10118</strain>
    </source>
</reference>